<keyword evidence="2" id="KW-1185">Reference proteome</keyword>
<organism evidence="1 2">
    <name type="scientific">Silvibacterium bohemicum</name>
    <dbReference type="NCBI Taxonomy" id="1577686"/>
    <lineage>
        <taxon>Bacteria</taxon>
        <taxon>Pseudomonadati</taxon>
        <taxon>Acidobacteriota</taxon>
        <taxon>Terriglobia</taxon>
        <taxon>Terriglobales</taxon>
        <taxon>Acidobacteriaceae</taxon>
        <taxon>Silvibacterium</taxon>
    </lineage>
</organism>
<comment type="caution">
    <text evidence="1">The sequence shown here is derived from an EMBL/GenBank/DDBJ whole genome shotgun (WGS) entry which is preliminary data.</text>
</comment>
<dbReference type="OrthoDB" id="122957at2"/>
<reference evidence="1 2" key="1">
    <citation type="submission" date="2020-08" db="EMBL/GenBank/DDBJ databases">
        <title>Genomic Encyclopedia of Type Strains, Phase IV (KMG-IV): sequencing the most valuable type-strain genomes for metagenomic binning, comparative biology and taxonomic classification.</title>
        <authorList>
            <person name="Goeker M."/>
        </authorList>
    </citation>
    <scope>NUCLEOTIDE SEQUENCE [LARGE SCALE GENOMIC DNA]</scope>
    <source>
        <strain evidence="1 2">DSM 103733</strain>
    </source>
</reference>
<protein>
    <submittedName>
        <fullName evidence="1">Putative anti-sigma-YlaC factor YlaD</fullName>
    </submittedName>
</protein>
<evidence type="ECO:0000313" key="2">
    <source>
        <dbReference type="Proteomes" id="UP000538666"/>
    </source>
</evidence>
<dbReference type="EMBL" id="JACHEK010000004">
    <property type="protein sequence ID" value="MBB6144044.1"/>
    <property type="molecule type" value="Genomic_DNA"/>
</dbReference>
<dbReference type="Proteomes" id="UP000538666">
    <property type="component" value="Unassembled WGS sequence"/>
</dbReference>
<gene>
    <name evidence="1" type="ORF">HNQ77_001996</name>
</gene>
<proteinExistence type="predicted"/>
<sequence length="96" mass="10806">MTTTRSDRKTMTCAEFQDRLPELFESHADLSAEEHLKTCENCAALVRDLEYIAQQAKLLLPIHDPSPAVWDKIENAIQTEGSGQERAEANRPPVRA</sequence>
<dbReference type="AlphaFoldDB" id="A0A841K1C8"/>
<accession>A0A841K1C8</accession>
<evidence type="ECO:0000313" key="1">
    <source>
        <dbReference type="EMBL" id="MBB6144044.1"/>
    </source>
</evidence>
<name>A0A841K1C8_9BACT</name>
<dbReference type="RefSeq" id="WP_082125446.1">
    <property type="nucleotide sequence ID" value="NZ_JACHEK010000004.1"/>
</dbReference>